<accession>A0A916RVM4</accession>
<feature type="domain" description="Peptidase M16 C-terminal" evidence="5">
    <location>
        <begin position="202"/>
        <end position="382"/>
    </location>
</feature>
<dbReference type="SUPFAM" id="SSF63411">
    <property type="entry name" value="LuxS/MPP-like metallohydrolase"/>
    <property type="match status" value="2"/>
</dbReference>
<dbReference type="AlphaFoldDB" id="A0A916RVM4"/>
<proteinExistence type="inferred from homology"/>
<gene>
    <name evidence="6" type="ORF">GCM10011385_26610</name>
</gene>
<dbReference type="Pfam" id="PF00675">
    <property type="entry name" value="Peptidase_M16"/>
    <property type="match status" value="1"/>
</dbReference>
<dbReference type="Pfam" id="PF05193">
    <property type="entry name" value="Peptidase_M16_C"/>
    <property type="match status" value="1"/>
</dbReference>
<evidence type="ECO:0000259" key="4">
    <source>
        <dbReference type="Pfam" id="PF00675"/>
    </source>
</evidence>
<dbReference type="PANTHER" id="PTHR11851">
    <property type="entry name" value="METALLOPROTEASE"/>
    <property type="match status" value="1"/>
</dbReference>
<comment type="similarity">
    <text evidence="1">Belongs to the peptidase M16 family.</text>
</comment>
<keyword evidence="7" id="KW-1185">Reference proteome</keyword>
<dbReference type="Gene3D" id="3.30.830.10">
    <property type="entry name" value="Metalloenzyme, LuxS/M16 peptidase-like"/>
    <property type="match status" value="2"/>
</dbReference>
<reference evidence="6" key="1">
    <citation type="journal article" date="2014" name="Int. J. Syst. Evol. Microbiol.">
        <title>Complete genome sequence of Corynebacterium casei LMG S-19264T (=DSM 44701T), isolated from a smear-ripened cheese.</title>
        <authorList>
            <consortium name="US DOE Joint Genome Institute (JGI-PGF)"/>
            <person name="Walter F."/>
            <person name="Albersmeier A."/>
            <person name="Kalinowski J."/>
            <person name="Ruckert C."/>
        </authorList>
    </citation>
    <scope>NUCLEOTIDE SEQUENCE</scope>
    <source>
        <strain evidence="6">CGMCC 1.15320</strain>
    </source>
</reference>
<dbReference type="InterPro" id="IPR011249">
    <property type="entry name" value="Metalloenz_LuxS/M16"/>
</dbReference>
<evidence type="ECO:0000313" key="7">
    <source>
        <dbReference type="Proteomes" id="UP000636264"/>
    </source>
</evidence>
<reference evidence="6" key="2">
    <citation type="submission" date="2020-09" db="EMBL/GenBank/DDBJ databases">
        <authorList>
            <person name="Sun Q."/>
            <person name="Zhou Y."/>
        </authorList>
    </citation>
    <scope>NUCLEOTIDE SEQUENCE</scope>
    <source>
        <strain evidence="6">CGMCC 1.15320</strain>
    </source>
</reference>
<dbReference type="GO" id="GO:0008237">
    <property type="term" value="F:metallopeptidase activity"/>
    <property type="evidence" value="ECO:0007669"/>
    <property type="project" value="UniProtKB-KW"/>
</dbReference>
<dbReference type="InterPro" id="IPR007863">
    <property type="entry name" value="Peptidase_M16_C"/>
</dbReference>
<dbReference type="PANTHER" id="PTHR11851:SF49">
    <property type="entry name" value="MITOCHONDRIAL-PROCESSING PEPTIDASE SUBUNIT ALPHA"/>
    <property type="match status" value="1"/>
</dbReference>
<dbReference type="InterPro" id="IPR050361">
    <property type="entry name" value="MPP/UQCRC_Complex"/>
</dbReference>
<dbReference type="GO" id="GO:0046872">
    <property type="term" value="F:metal ion binding"/>
    <property type="evidence" value="ECO:0007669"/>
    <property type="project" value="InterPro"/>
</dbReference>
<dbReference type="Proteomes" id="UP000636264">
    <property type="component" value="Unassembled WGS sequence"/>
</dbReference>
<evidence type="ECO:0000256" key="1">
    <source>
        <dbReference type="ARBA" id="ARBA00007261"/>
    </source>
</evidence>
<keyword evidence="2" id="KW-0378">Hydrolase</keyword>
<name>A0A916RVM4_9HYPH</name>
<keyword evidence="2" id="KW-0645">Protease</keyword>
<evidence type="ECO:0000256" key="3">
    <source>
        <dbReference type="SAM" id="MobiDB-lite"/>
    </source>
</evidence>
<evidence type="ECO:0000259" key="5">
    <source>
        <dbReference type="Pfam" id="PF05193"/>
    </source>
</evidence>
<dbReference type="InterPro" id="IPR011765">
    <property type="entry name" value="Pept_M16_N"/>
</dbReference>
<feature type="region of interest" description="Disordered" evidence="3">
    <location>
        <begin position="246"/>
        <end position="266"/>
    </location>
</feature>
<feature type="domain" description="Peptidase M16 N-terminal" evidence="4">
    <location>
        <begin position="55"/>
        <end position="193"/>
    </location>
</feature>
<protein>
    <submittedName>
        <fullName evidence="6">Peptidase M16</fullName>
    </submittedName>
</protein>
<comment type="caution">
    <text evidence="6">The sequence shown here is derived from an EMBL/GenBank/DDBJ whole genome shotgun (WGS) entry which is preliminary data.</text>
</comment>
<organism evidence="6 7">
    <name type="scientific">Nitratireductor aestuarii</name>
    <dbReference type="NCBI Taxonomy" id="1735103"/>
    <lineage>
        <taxon>Bacteria</taxon>
        <taxon>Pseudomonadati</taxon>
        <taxon>Pseudomonadota</taxon>
        <taxon>Alphaproteobacteria</taxon>
        <taxon>Hyphomicrobiales</taxon>
        <taxon>Phyllobacteriaceae</taxon>
        <taxon>Nitratireductor</taxon>
    </lineage>
</organism>
<keyword evidence="2" id="KW-0482">Metalloprotease</keyword>
<dbReference type="EMBL" id="BMIF01000008">
    <property type="protein sequence ID" value="GGA71461.1"/>
    <property type="molecule type" value="Genomic_DNA"/>
</dbReference>
<sequence>MRQFRSDNTFLSLLGALFIVLSLALPSSAEEAPKLDVDVFSLDNGLQVVVIPQRRVPIVTHLLAYKVGGADEPAGLSGMAHFFEHLMFKGTEKHPAGELDAAVQAVGGDHNAFTNHDSTVYYQRITPDALPQMMEFEADRMRNLILNDEVIETERQVVLEERLMRTDNDPGGILGEAFSATLYTNHPYGRPVIGWRHEIETVTREQLTDFYDSHYVPNNAILVVAGDVDTETVKKLAEETYGKVERGPDLPERVRPMEPPSRTERTVTLADDRVSIPSFSQAWLAPAAYSDERQFNDALAVLGEILGGSERSRLHRRLVIKERIAARVFAYLYGARDSARFVVGADPINAEALETVEAAIREELEAVIRDGVTAEELETAKKVYESAIIFQRENLMRRAVQYASDLIEGASVDELDDTRERLEAVTLENIQEAAKKYLLLDKSVKAYLRPAK</sequence>
<evidence type="ECO:0000256" key="2">
    <source>
        <dbReference type="ARBA" id="ARBA00023049"/>
    </source>
</evidence>
<evidence type="ECO:0000313" key="6">
    <source>
        <dbReference type="EMBL" id="GGA71461.1"/>
    </source>
</evidence>